<evidence type="ECO:0000313" key="2">
    <source>
        <dbReference type="Proteomes" id="UP001056120"/>
    </source>
</evidence>
<accession>A0ACB9ASA9</accession>
<reference evidence="2" key="1">
    <citation type="journal article" date="2022" name="Mol. Ecol. Resour.">
        <title>The genomes of chicory, endive, great burdock and yacon provide insights into Asteraceae palaeo-polyploidization history and plant inulin production.</title>
        <authorList>
            <person name="Fan W."/>
            <person name="Wang S."/>
            <person name="Wang H."/>
            <person name="Wang A."/>
            <person name="Jiang F."/>
            <person name="Liu H."/>
            <person name="Zhao H."/>
            <person name="Xu D."/>
            <person name="Zhang Y."/>
        </authorList>
    </citation>
    <scope>NUCLEOTIDE SEQUENCE [LARGE SCALE GENOMIC DNA]</scope>
    <source>
        <strain evidence="2">cv. Yunnan</strain>
    </source>
</reference>
<reference evidence="1 2" key="2">
    <citation type="journal article" date="2022" name="Mol. Ecol. Resour.">
        <title>The genomes of chicory, endive, great burdock and yacon provide insights into Asteraceae paleo-polyploidization history and plant inulin production.</title>
        <authorList>
            <person name="Fan W."/>
            <person name="Wang S."/>
            <person name="Wang H."/>
            <person name="Wang A."/>
            <person name="Jiang F."/>
            <person name="Liu H."/>
            <person name="Zhao H."/>
            <person name="Xu D."/>
            <person name="Zhang Y."/>
        </authorList>
    </citation>
    <scope>NUCLEOTIDE SEQUENCE [LARGE SCALE GENOMIC DNA]</scope>
    <source>
        <strain evidence="2">cv. Yunnan</strain>
        <tissue evidence="1">Leaves</tissue>
    </source>
</reference>
<gene>
    <name evidence="1" type="ORF">L1987_71287</name>
</gene>
<proteinExistence type="predicted"/>
<organism evidence="1 2">
    <name type="scientific">Smallanthus sonchifolius</name>
    <dbReference type="NCBI Taxonomy" id="185202"/>
    <lineage>
        <taxon>Eukaryota</taxon>
        <taxon>Viridiplantae</taxon>
        <taxon>Streptophyta</taxon>
        <taxon>Embryophyta</taxon>
        <taxon>Tracheophyta</taxon>
        <taxon>Spermatophyta</taxon>
        <taxon>Magnoliopsida</taxon>
        <taxon>eudicotyledons</taxon>
        <taxon>Gunneridae</taxon>
        <taxon>Pentapetalae</taxon>
        <taxon>asterids</taxon>
        <taxon>campanulids</taxon>
        <taxon>Asterales</taxon>
        <taxon>Asteraceae</taxon>
        <taxon>Asteroideae</taxon>
        <taxon>Heliantheae alliance</taxon>
        <taxon>Millerieae</taxon>
        <taxon>Smallanthus</taxon>
    </lineage>
</organism>
<sequence>MDYSAALHLEGLCLFRNNRFCVIIFSKSPPSKAQVMVDCTPDEQEVKEIRADLLSHGNINIIFLFVGGRL</sequence>
<comment type="caution">
    <text evidence="1">The sequence shown here is derived from an EMBL/GenBank/DDBJ whole genome shotgun (WGS) entry which is preliminary data.</text>
</comment>
<keyword evidence="2" id="KW-1185">Reference proteome</keyword>
<dbReference type="Proteomes" id="UP001056120">
    <property type="component" value="Linkage Group LG24"/>
</dbReference>
<name>A0ACB9ASA9_9ASTR</name>
<dbReference type="EMBL" id="CM042041">
    <property type="protein sequence ID" value="KAI3712722.1"/>
    <property type="molecule type" value="Genomic_DNA"/>
</dbReference>
<protein>
    <submittedName>
        <fullName evidence="1">Uncharacterized protein</fullName>
    </submittedName>
</protein>
<evidence type="ECO:0000313" key="1">
    <source>
        <dbReference type="EMBL" id="KAI3712722.1"/>
    </source>
</evidence>